<evidence type="ECO:0000313" key="14">
    <source>
        <dbReference type="Proteomes" id="UP000190648"/>
    </source>
</evidence>
<dbReference type="GO" id="GO:0030672">
    <property type="term" value="C:synaptic vesicle membrane"/>
    <property type="evidence" value="ECO:0007669"/>
    <property type="project" value="TreeGrafter"/>
</dbReference>
<dbReference type="STRING" id="372326.A0A1V4KEF6"/>
<dbReference type="Gene3D" id="2.60.40.150">
    <property type="entry name" value="C2 domain"/>
    <property type="match status" value="2"/>
</dbReference>
<proteinExistence type="inferred from homology"/>
<dbReference type="GO" id="GO:0048791">
    <property type="term" value="P:calcium ion-regulated exocytosis of neurotransmitter"/>
    <property type="evidence" value="ECO:0007669"/>
    <property type="project" value="TreeGrafter"/>
</dbReference>
<comment type="function">
    <text evidence="7">May be involved in transport vesicle docking to the plasma membrane.</text>
</comment>
<dbReference type="GO" id="GO:0005509">
    <property type="term" value="F:calcium ion binding"/>
    <property type="evidence" value="ECO:0007669"/>
    <property type="project" value="TreeGrafter"/>
</dbReference>
<dbReference type="SMART" id="SM00239">
    <property type="entry name" value="C2"/>
    <property type="match status" value="2"/>
</dbReference>
<dbReference type="Pfam" id="PF00168">
    <property type="entry name" value="C2"/>
    <property type="match status" value="2"/>
</dbReference>
<evidence type="ECO:0000313" key="13">
    <source>
        <dbReference type="EMBL" id="OPJ82860.1"/>
    </source>
</evidence>
<dbReference type="Proteomes" id="UP000190648">
    <property type="component" value="Unassembled WGS sequence"/>
</dbReference>
<dbReference type="PANTHER" id="PTHR10024">
    <property type="entry name" value="SYNAPTOTAGMIN"/>
    <property type="match status" value="1"/>
</dbReference>
<dbReference type="GO" id="GO:0030424">
    <property type="term" value="C:axon"/>
    <property type="evidence" value="ECO:0007669"/>
    <property type="project" value="TreeGrafter"/>
</dbReference>
<dbReference type="GO" id="GO:0001786">
    <property type="term" value="F:phosphatidylserine binding"/>
    <property type="evidence" value="ECO:0007669"/>
    <property type="project" value="TreeGrafter"/>
</dbReference>
<evidence type="ECO:0000256" key="6">
    <source>
        <dbReference type="ARBA" id="ARBA00023136"/>
    </source>
</evidence>
<dbReference type="SUPFAM" id="SSF49562">
    <property type="entry name" value="C2 domain (Calcium/lipid-binding domain, CaLB)"/>
    <property type="match status" value="2"/>
</dbReference>
<evidence type="ECO:0000256" key="1">
    <source>
        <dbReference type="ARBA" id="ARBA00004167"/>
    </source>
</evidence>
<comment type="subcellular location">
    <subcellularLocation>
        <location evidence="1">Membrane</location>
        <topology evidence="1">Single-pass membrane protein</topology>
    </subcellularLocation>
</comment>
<dbReference type="InterPro" id="IPR028692">
    <property type="entry name" value="Syt13_C2B"/>
</dbReference>
<dbReference type="GO" id="GO:0005544">
    <property type="term" value="F:calcium-dependent phospholipid binding"/>
    <property type="evidence" value="ECO:0007669"/>
    <property type="project" value="TreeGrafter"/>
</dbReference>
<keyword evidence="6" id="KW-0472">Membrane</keyword>
<reference evidence="13 14" key="1">
    <citation type="submission" date="2016-02" db="EMBL/GenBank/DDBJ databases">
        <title>Band-tailed pigeon sequencing and assembly.</title>
        <authorList>
            <person name="Soares A.E."/>
            <person name="Novak B.J."/>
            <person name="Rice E.S."/>
            <person name="O'Connell B."/>
            <person name="Chang D."/>
            <person name="Weber S."/>
            <person name="Shapiro B."/>
        </authorList>
    </citation>
    <scope>NUCLEOTIDE SEQUENCE [LARGE SCALE GENOMIC DNA]</scope>
    <source>
        <strain evidence="13">BTP2013</strain>
        <tissue evidence="13">Blood</tissue>
    </source>
</reference>
<feature type="signal peptide" evidence="11">
    <location>
        <begin position="1"/>
        <end position="17"/>
    </location>
</feature>
<dbReference type="GO" id="GO:0031045">
    <property type="term" value="C:dense core granule"/>
    <property type="evidence" value="ECO:0007669"/>
    <property type="project" value="TreeGrafter"/>
</dbReference>
<dbReference type="GO" id="GO:0000149">
    <property type="term" value="F:SNARE binding"/>
    <property type="evidence" value="ECO:0007669"/>
    <property type="project" value="TreeGrafter"/>
</dbReference>
<feature type="chain" id="PRO_5012980054" description="Synaptotagmin-13" evidence="11">
    <location>
        <begin position="18"/>
        <end position="431"/>
    </location>
</feature>
<dbReference type="CDD" id="cd08677">
    <property type="entry name" value="C2A_Synaptotagmin-13"/>
    <property type="match status" value="1"/>
</dbReference>
<dbReference type="FunFam" id="2.60.40.150:FF:000145">
    <property type="entry name" value="Synaptotagmin 13"/>
    <property type="match status" value="1"/>
</dbReference>
<feature type="domain" description="C2" evidence="12">
    <location>
        <begin position="159"/>
        <end position="280"/>
    </location>
</feature>
<dbReference type="EMBL" id="LSYS01003385">
    <property type="protein sequence ID" value="OPJ82860.1"/>
    <property type="molecule type" value="Genomic_DNA"/>
</dbReference>
<keyword evidence="4" id="KW-0677">Repeat</keyword>
<protein>
    <recommendedName>
        <fullName evidence="9">Synaptotagmin-13</fullName>
    </recommendedName>
    <alternativeName>
        <fullName evidence="10">Synaptotagmin XIII</fullName>
    </alternativeName>
</protein>
<dbReference type="InterPro" id="IPR035892">
    <property type="entry name" value="C2_domain_sf"/>
</dbReference>
<evidence type="ECO:0000256" key="9">
    <source>
        <dbReference type="ARBA" id="ARBA00067733"/>
    </source>
</evidence>
<evidence type="ECO:0000256" key="5">
    <source>
        <dbReference type="ARBA" id="ARBA00022989"/>
    </source>
</evidence>
<keyword evidence="3" id="KW-0812">Transmembrane</keyword>
<keyword evidence="5" id="KW-1133">Transmembrane helix</keyword>
<dbReference type="AlphaFoldDB" id="A0A1V4KEF6"/>
<evidence type="ECO:0000256" key="11">
    <source>
        <dbReference type="SAM" id="SignalP"/>
    </source>
</evidence>
<comment type="caution">
    <text evidence="13">The sequence shown here is derived from an EMBL/GenBank/DDBJ whole genome shotgun (WGS) entry which is preliminary data.</text>
</comment>
<feature type="domain" description="C2" evidence="12">
    <location>
        <begin position="292"/>
        <end position="427"/>
    </location>
</feature>
<gene>
    <name evidence="13" type="primary">SYT13</name>
    <name evidence="13" type="ORF">AV530_010339</name>
</gene>
<evidence type="ECO:0000256" key="10">
    <source>
        <dbReference type="ARBA" id="ARBA00074981"/>
    </source>
</evidence>
<dbReference type="OrthoDB" id="9997431at2759"/>
<comment type="subunit">
    <text evidence="8">Interacts with NRXN1.</text>
</comment>
<keyword evidence="11" id="KW-0732">Signal</keyword>
<organism evidence="13 14">
    <name type="scientific">Patagioenas fasciata monilis</name>
    <dbReference type="NCBI Taxonomy" id="372326"/>
    <lineage>
        <taxon>Eukaryota</taxon>
        <taxon>Metazoa</taxon>
        <taxon>Chordata</taxon>
        <taxon>Craniata</taxon>
        <taxon>Vertebrata</taxon>
        <taxon>Euteleostomi</taxon>
        <taxon>Archelosauria</taxon>
        <taxon>Archosauria</taxon>
        <taxon>Dinosauria</taxon>
        <taxon>Saurischia</taxon>
        <taxon>Theropoda</taxon>
        <taxon>Coelurosauria</taxon>
        <taxon>Aves</taxon>
        <taxon>Neognathae</taxon>
        <taxon>Neoaves</taxon>
        <taxon>Columbimorphae</taxon>
        <taxon>Columbiformes</taxon>
        <taxon>Columbidae</taxon>
        <taxon>Patagioenas</taxon>
    </lineage>
</organism>
<sequence>MVLSAPVIALGATLGTATSILALCGLTCFCKCKQPGKGLSEKDQEEDTENTKPSVLQPVQQFNVKKTAEPVQPRALLKFPNIYGPKPVVTSPEIVNYTQYSLKTTEELDAGKHTGLDESRMKIQVNEELFVLPQNVPGVVKDVCVTEHLNPERAASCNQAPELHYSLAYDRQKAELRVTLLEAMHGRMSGDQDAGCHCYVLGTLVSKSGIAEAQTELKKKMLHTLWEEVLRFPLTEEEMPEGTLTLTLRNCDKFSRHSIVGELKLGLANMEESFGVAQWERLKTPEKEPSTGHGEVLLSISYLPAANRLLVVIIKAKNLHSKQLKDLLGNDVSVKVTLRHQSLKLKKKQTKRAKHKINPVWNEMIMFEVPHELLHASSVELEMLSQDGAGQSHVLGKCSLGLHVTGTERNHWEEMLRNPRRQIAMWHQLHM</sequence>
<evidence type="ECO:0000256" key="3">
    <source>
        <dbReference type="ARBA" id="ARBA00022692"/>
    </source>
</evidence>
<accession>A0A1V4KEF6</accession>
<dbReference type="GO" id="GO:0048488">
    <property type="term" value="P:synaptic vesicle endocytosis"/>
    <property type="evidence" value="ECO:0007669"/>
    <property type="project" value="TreeGrafter"/>
</dbReference>
<evidence type="ECO:0000256" key="7">
    <source>
        <dbReference type="ARBA" id="ARBA00058123"/>
    </source>
</evidence>
<dbReference type="CDD" id="cd08407">
    <property type="entry name" value="C2B_Synaptotagmin-13"/>
    <property type="match status" value="1"/>
</dbReference>
<evidence type="ECO:0000256" key="2">
    <source>
        <dbReference type="ARBA" id="ARBA00006996"/>
    </source>
</evidence>
<dbReference type="InterPro" id="IPR000008">
    <property type="entry name" value="C2_dom"/>
</dbReference>
<dbReference type="PANTHER" id="PTHR10024:SF250">
    <property type="entry name" value="SYNAPTOTAGMIN-13"/>
    <property type="match status" value="1"/>
</dbReference>
<keyword evidence="14" id="KW-1185">Reference proteome</keyword>
<dbReference type="FunFam" id="2.60.40.150:FF:000101">
    <property type="entry name" value="Synaptotagmin 13"/>
    <property type="match status" value="1"/>
</dbReference>
<evidence type="ECO:0000259" key="12">
    <source>
        <dbReference type="PROSITE" id="PS50004"/>
    </source>
</evidence>
<comment type="similarity">
    <text evidence="2">Belongs to the synaptotagmin family.</text>
</comment>
<dbReference type="GO" id="GO:0005886">
    <property type="term" value="C:plasma membrane"/>
    <property type="evidence" value="ECO:0007669"/>
    <property type="project" value="TreeGrafter"/>
</dbReference>
<dbReference type="GO" id="GO:0030276">
    <property type="term" value="F:clathrin binding"/>
    <property type="evidence" value="ECO:0007669"/>
    <property type="project" value="TreeGrafter"/>
</dbReference>
<name>A0A1V4KEF6_PATFA</name>
<evidence type="ECO:0000256" key="4">
    <source>
        <dbReference type="ARBA" id="ARBA00022737"/>
    </source>
</evidence>
<evidence type="ECO:0000256" key="8">
    <source>
        <dbReference type="ARBA" id="ARBA00065023"/>
    </source>
</evidence>
<dbReference type="PROSITE" id="PS50004">
    <property type="entry name" value="C2"/>
    <property type="match status" value="2"/>
</dbReference>